<comment type="caution">
    <text evidence="2">The sequence shown here is derived from an EMBL/GenBank/DDBJ whole genome shotgun (WGS) entry which is preliminary data.</text>
</comment>
<feature type="transmembrane region" description="Helical" evidence="1">
    <location>
        <begin position="71"/>
        <end position="96"/>
    </location>
</feature>
<keyword evidence="1" id="KW-1133">Transmembrane helix</keyword>
<dbReference type="Proteomes" id="UP001630127">
    <property type="component" value="Unassembled WGS sequence"/>
</dbReference>
<feature type="transmembrane region" description="Helical" evidence="1">
    <location>
        <begin position="23"/>
        <end position="43"/>
    </location>
</feature>
<keyword evidence="3" id="KW-1185">Reference proteome</keyword>
<dbReference type="EMBL" id="JBJUIK010000002">
    <property type="protein sequence ID" value="KAL3534307.1"/>
    <property type="molecule type" value="Genomic_DNA"/>
</dbReference>
<proteinExistence type="predicted"/>
<protein>
    <submittedName>
        <fullName evidence="2">Uncharacterized protein</fullName>
    </submittedName>
</protein>
<gene>
    <name evidence="2" type="ORF">ACH5RR_002768</name>
</gene>
<evidence type="ECO:0000313" key="2">
    <source>
        <dbReference type="EMBL" id="KAL3534307.1"/>
    </source>
</evidence>
<reference evidence="2 3" key="1">
    <citation type="submission" date="2024-11" db="EMBL/GenBank/DDBJ databases">
        <title>A near-complete genome assembly of Cinchona calisaya.</title>
        <authorList>
            <person name="Lian D.C."/>
            <person name="Zhao X.W."/>
            <person name="Wei L."/>
        </authorList>
    </citation>
    <scope>NUCLEOTIDE SEQUENCE [LARGE SCALE GENOMIC DNA]</scope>
    <source>
        <tissue evidence="2">Nenye</tissue>
    </source>
</reference>
<evidence type="ECO:0000313" key="3">
    <source>
        <dbReference type="Proteomes" id="UP001630127"/>
    </source>
</evidence>
<keyword evidence="1" id="KW-0812">Transmembrane</keyword>
<sequence>MLYSMWFLQNDTVLSAEVYSSKFLFICYLCLFIPIDWDVIILIHPFHDKMFPLLPLICLCFHFNIGARPMFIVVIMMLLPFGMYLYNIYCNIFVLLQREETVDLRQID</sequence>
<keyword evidence="1" id="KW-0472">Membrane</keyword>
<dbReference type="AlphaFoldDB" id="A0ABD3ASW2"/>
<accession>A0ABD3ASW2</accession>
<name>A0ABD3ASW2_9GENT</name>
<organism evidence="2 3">
    <name type="scientific">Cinchona calisaya</name>
    <dbReference type="NCBI Taxonomy" id="153742"/>
    <lineage>
        <taxon>Eukaryota</taxon>
        <taxon>Viridiplantae</taxon>
        <taxon>Streptophyta</taxon>
        <taxon>Embryophyta</taxon>
        <taxon>Tracheophyta</taxon>
        <taxon>Spermatophyta</taxon>
        <taxon>Magnoliopsida</taxon>
        <taxon>eudicotyledons</taxon>
        <taxon>Gunneridae</taxon>
        <taxon>Pentapetalae</taxon>
        <taxon>asterids</taxon>
        <taxon>lamiids</taxon>
        <taxon>Gentianales</taxon>
        <taxon>Rubiaceae</taxon>
        <taxon>Cinchonoideae</taxon>
        <taxon>Cinchoneae</taxon>
        <taxon>Cinchona</taxon>
    </lineage>
</organism>
<evidence type="ECO:0000256" key="1">
    <source>
        <dbReference type="SAM" id="Phobius"/>
    </source>
</evidence>